<evidence type="ECO:0000256" key="2">
    <source>
        <dbReference type="ARBA" id="ARBA00022517"/>
    </source>
</evidence>
<dbReference type="InterPro" id="IPR010914">
    <property type="entry name" value="RsgA_GTPase_dom"/>
</dbReference>
<comment type="function">
    <text evidence="10">One of several proteins that assist in the late maturation steps of the functional core of the 30S ribosomal subunit. Helps release RbfA from mature subunits. May play a role in the assembly of ribosomal proteins into the subunit. Circularly permuted GTPase that catalyzes slow GTP hydrolysis, GTPase activity is stimulated by the 30S ribosomal subunit.</text>
</comment>
<evidence type="ECO:0000259" key="12">
    <source>
        <dbReference type="PROSITE" id="PS51721"/>
    </source>
</evidence>
<keyword evidence="8 10" id="KW-0694">RNA-binding</keyword>
<dbReference type="PANTHER" id="PTHR32120">
    <property type="entry name" value="SMALL RIBOSOMAL SUBUNIT BIOGENESIS GTPASE RSGA"/>
    <property type="match status" value="1"/>
</dbReference>
<sequence>MLTSYGWSDELRQAFAPYAAQGLAPGRIVVQQRGGYRLVTEEGEIEARASGSLMKAARDEDRPAAGDWVAFEPRPGETTALVRHVLPRRTAFIRKASGRVGGAQVVAANADVAFLVTSMNADLNLRRLERYLATAYESGADPLIVLTKADLVDDIDAAVEQVEAIAFGAPVLAISARTGRGLDAVAAHLPPGRTGVLLGSSGAGKSTLLNALAGTERMATGEIREDDARGRHTTTHRELVLLPSGGLILDTPGMRELGLWDAEAGVATAFEDVEALAGECRFSDCSHEGEPGCAIRAAIATGELSTERLAAYRKLQAELAFEHRRGDARAERENRKLWASRHKTARAWIKQKRKGPDD</sequence>
<keyword evidence="1 10" id="KW-0963">Cytoplasm</keyword>
<feature type="binding site" evidence="10">
    <location>
        <position position="293"/>
    </location>
    <ligand>
        <name>Zn(2+)</name>
        <dbReference type="ChEBI" id="CHEBI:29105"/>
    </ligand>
</feature>
<comment type="caution">
    <text evidence="13">The sequence shown here is derived from an EMBL/GenBank/DDBJ whole genome shotgun (WGS) entry which is preliminary data.</text>
</comment>
<keyword evidence="2 10" id="KW-0690">Ribosome biogenesis</keyword>
<evidence type="ECO:0000256" key="1">
    <source>
        <dbReference type="ARBA" id="ARBA00022490"/>
    </source>
</evidence>
<evidence type="ECO:0000256" key="6">
    <source>
        <dbReference type="ARBA" id="ARBA00022801"/>
    </source>
</evidence>
<dbReference type="RefSeq" id="WP_111276156.1">
    <property type="nucleotide sequence ID" value="NZ_QFYS01000004.1"/>
</dbReference>
<feature type="binding site" evidence="10">
    <location>
        <position position="280"/>
    </location>
    <ligand>
        <name>Zn(2+)</name>
        <dbReference type="ChEBI" id="CHEBI:29105"/>
    </ligand>
</feature>
<feature type="domain" description="CP-type G" evidence="12">
    <location>
        <begin position="98"/>
        <end position="257"/>
    </location>
</feature>
<gene>
    <name evidence="10 13" type="primary">rsgA</name>
    <name evidence="13" type="ORF">DJ019_11405</name>
</gene>
<keyword evidence="9 10" id="KW-0342">GTP-binding</keyword>
<evidence type="ECO:0000259" key="11">
    <source>
        <dbReference type="PROSITE" id="PS50936"/>
    </source>
</evidence>
<feature type="binding site" evidence="10">
    <location>
        <position position="287"/>
    </location>
    <ligand>
        <name>Zn(2+)</name>
        <dbReference type="ChEBI" id="CHEBI:29105"/>
    </ligand>
</feature>
<dbReference type="GO" id="GO:0042274">
    <property type="term" value="P:ribosomal small subunit biogenesis"/>
    <property type="evidence" value="ECO:0007669"/>
    <property type="project" value="UniProtKB-UniRule"/>
</dbReference>
<evidence type="ECO:0000256" key="5">
    <source>
        <dbReference type="ARBA" id="ARBA00022741"/>
    </source>
</evidence>
<comment type="subunit">
    <text evidence="10">Monomer. Associates with 30S ribosomal subunit, binds 16S rRNA.</text>
</comment>
<protein>
    <recommendedName>
        <fullName evidence="10">Small ribosomal subunit biogenesis GTPase RsgA</fullName>
        <ecNumber evidence="10">3.6.1.-</ecNumber>
    </recommendedName>
</protein>
<feature type="binding site" evidence="10">
    <location>
        <begin position="147"/>
        <end position="150"/>
    </location>
    <ligand>
        <name>GTP</name>
        <dbReference type="ChEBI" id="CHEBI:37565"/>
    </ligand>
</feature>
<dbReference type="SUPFAM" id="SSF52540">
    <property type="entry name" value="P-loop containing nucleoside triphosphate hydrolases"/>
    <property type="match status" value="1"/>
</dbReference>
<dbReference type="GO" id="GO:0019843">
    <property type="term" value="F:rRNA binding"/>
    <property type="evidence" value="ECO:0007669"/>
    <property type="project" value="UniProtKB-KW"/>
</dbReference>
<evidence type="ECO:0000256" key="7">
    <source>
        <dbReference type="ARBA" id="ARBA00022833"/>
    </source>
</evidence>
<comment type="cofactor">
    <cofactor evidence="10">
        <name>Zn(2+)</name>
        <dbReference type="ChEBI" id="CHEBI:29105"/>
    </cofactor>
    <text evidence="10">Binds 1 zinc ion per subunit.</text>
</comment>
<dbReference type="PROSITE" id="PS50936">
    <property type="entry name" value="ENGC_GTPASE"/>
    <property type="match status" value="1"/>
</dbReference>
<dbReference type="HAMAP" id="MF_01820">
    <property type="entry name" value="GTPase_RsgA"/>
    <property type="match status" value="1"/>
</dbReference>
<keyword evidence="4 10" id="KW-0699">rRNA-binding</keyword>
<evidence type="ECO:0000256" key="4">
    <source>
        <dbReference type="ARBA" id="ARBA00022730"/>
    </source>
</evidence>
<dbReference type="Gene3D" id="3.40.50.300">
    <property type="entry name" value="P-loop containing nucleotide triphosphate hydrolases"/>
    <property type="match status" value="1"/>
</dbReference>
<dbReference type="CDD" id="cd01854">
    <property type="entry name" value="YjeQ_EngC"/>
    <property type="match status" value="1"/>
</dbReference>
<name>A0A328BDI9_9CAUL</name>
<evidence type="ECO:0000256" key="3">
    <source>
        <dbReference type="ARBA" id="ARBA00022723"/>
    </source>
</evidence>
<dbReference type="InterPro" id="IPR030378">
    <property type="entry name" value="G_CP_dom"/>
</dbReference>
<keyword evidence="7 10" id="KW-0862">Zinc</keyword>
<dbReference type="GO" id="GO:0005737">
    <property type="term" value="C:cytoplasm"/>
    <property type="evidence" value="ECO:0007669"/>
    <property type="project" value="UniProtKB-SubCell"/>
</dbReference>
<dbReference type="NCBIfam" id="TIGR00157">
    <property type="entry name" value="ribosome small subunit-dependent GTPase A"/>
    <property type="match status" value="1"/>
</dbReference>
<dbReference type="EMBL" id="QFYS01000004">
    <property type="protein sequence ID" value="RAK65560.1"/>
    <property type="molecule type" value="Genomic_DNA"/>
</dbReference>
<dbReference type="InterPro" id="IPR027417">
    <property type="entry name" value="P-loop_NTPase"/>
</dbReference>
<dbReference type="GO" id="GO:0046872">
    <property type="term" value="F:metal ion binding"/>
    <property type="evidence" value="ECO:0007669"/>
    <property type="project" value="UniProtKB-KW"/>
</dbReference>
<dbReference type="GO" id="GO:0005525">
    <property type="term" value="F:GTP binding"/>
    <property type="evidence" value="ECO:0007669"/>
    <property type="project" value="UniProtKB-UniRule"/>
</dbReference>
<evidence type="ECO:0000256" key="10">
    <source>
        <dbReference type="HAMAP-Rule" id="MF_01820"/>
    </source>
</evidence>
<dbReference type="OrthoDB" id="9809485at2"/>
<proteinExistence type="inferred from homology"/>
<accession>A0A328BDI9</accession>
<feature type="binding site" evidence="10">
    <location>
        <begin position="199"/>
        <end position="207"/>
    </location>
    <ligand>
        <name>GTP</name>
        <dbReference type="ChEBI" id="CHEBI:37565"/>
    </ligand>
</feature>
<dbReference type="GO" id="GO:0003924">
    <property type="term" value="F:GTPase activity"/>
    <property type="evidence" value="ECO:0007669"/>
    <property type="project" value="UniProtKB-UniRule"/>
</dbReference>
<evidence type="ECO:0000313" key="14">
    <source>
        <dbReference type="Proteomes" id="UP000249524"/>
    </source>
</evidence>
<dbReference type="Pfam" id="PF03193">
    <property type="entry name" value="RsgA_GTPase"/>
    <property type="match status" value="1"/>
</dbReference>
<evidence type="ECO:0000313" key="13">
    <source>
        <dbReference type="EMBL" id="RAK65560.1"/>
    </source>
</evidence>
<dbReference type="AlphaFoldDB" id="A0A328BDI9"/>
<comment type="similarity">
    <text evidence="10">Belongs to the TRAFAC class YlqF/YawG GTPase family. RsgA subfamily.</text>
</comment>
<feature type="domain" description="EngC GTPase" evidence="11">
    <location>
        <begin position="108"/>
        <end position="255"/>
    </location>
</feature>
<dbReference type="InterPro" id="IPR004881">
    <property type="entry name" value="Ribosome_biogen_GTPase_RsgA"/>
</dbReference>
<keyword evidence="5 10" id="KW-0547">Nucleotide-binding</keyword>
<reference evidence="13 14" key="1">
    <citation type="submission" date="2018-05" db="EMBL/GenBank/DDBJ databases">
        <authorList>
            <person name="Lanie J.A."/>
            <person name="Ng W.-L."/>
            <person name="Kazmierczak K.M."/>
            <person name="Andrzejewski T.M."/>
            <person name="Davidsen T.M."/>
            <person name="Wayne K.J."/>
            <person name="Tettelin H."/>
            <person name="Glass J.I."/>
            <person name="Rusch D."/>
            <person name="Podicherti R."/>
            <person name="Tsui H.-C.T."/>
            <person name="Winkler M.E."/>
        </authorList>
    </citation>
    <scope>NUCLEOTIDE SEQUENCE [LARGE SCALE GENOMIC DNA]</scope>
    <source>
        <strain evidence="13 14">BUT-10</strain>
    </source>
</reference>
<dbReference type="EC" id="3.6.1.-" evidence="10"/>
<comment type="subcellular location">
    <subcellularLocation>
        <location evidence="10">Cytoplasm</location>
    </subcellularLocation>
</comment>
<dbReference type="Gene3D" id="1.10.40.50">
    <property type="entry name" value="Probable gtpase engc, domain 3"/>
    <property type="match status" value="1"/>
</dbReference>
<evidence type="ECO:0000256" key="8">
    <source>
        <dbReference type="ARBA" id="ARBA00022884"/>
    </source>
</evidence>
<feature type="binding site" evidence="10">
    <location>
        <position position="285"/>
    </location>
    <ligand>
        <name>Zn(2+)</name>
        <dbReference type="ChEBI" id="CHEBI:29105"/>
    </ligand>
</feature>
<keyword evidence="14" id="KW-1185">Reference proteome</keyword>
<dbReference type="PANTHER" id="PTHR32120:SF10">
    <property type="entry name" value="SMALL RIBOSOMAL SUBUNIT BIOGENESIS GTPASE RSGA"/>
    <property type="match status" value="1"/>
</dbReference>
<evidence type="ECO:0000256" key="9">
    <source>
        <dbReference type="ARBA" id="ARBA00023134"/>
    </source>
</evidence>
<dbReference type="Proteomes" id="UP000249524">
    <property type="component" value="Unassembled WGS sequence"/>
</dbReference>
<dbReference type="PROSITE" id="PS51721">
    <property type="entry name" value="G_CP"/>
    <property type="match status" value="1"/>
</dbReference>
<organism evidence="13 14">
    <name type="scientific">Phenylobacterium kunshanense</name>
    <dbReference type="NCBI Taxonomy" id="1445034"/>
    <lineage>
        <taxon>Bacteria</taxon>
        <taxon>Pseudomonadati</taxon>
        <taxon>Pseudomonadota</taxon>
        <taxon>Alphaproteobacteria</taxon>
        <taxon>Caulobacterales</taxon>
        <taxon>Caulobacteraceae</taxon>
        <taxon>Phenylobacterium</taxon>
    </lineage>
</organism>
<keyword evidence="6 10" id="KW-0378">Hydrolase</keyword>
<keyword evidence="3 10" id="KW-0479">Metal-binding</keyword>